<gene>
    <name evidence="2" type="ORF">G4A38_28185</name>
    <name evidence="1" type="ORF">G4A47_27690</name>
</gene>
<sequence length="56" mass="5838">MADFDNLFDAAIACADETIRGYMGTSATMTSGEQSGAVIRGVFDDPENISYAGQGV</sequence>
<dbReference type="Gene3D" id="2.40.10.180">
    <property type="entry name" value="Phage tail proteins"/>
    <property type="match status" value="1"/>
</dbReference>
<reference evidence="2 3" key="1">
    <citation type="journal article" date="2020" name="J. Appl. Microbiol.">
        <title>Genetic characterization of Shigatoxigenic and enteropathogenic Escherichia coli O80:H2 from diarrheic and septicemic calves and relatedness to human Shigatoxigenic E. coli O80:H2.</title>
        <authorList>
            <person name="Habets A."/>
            <person name="Crombe F."/>
            <person name="Nakamura K."/>
            <person name="Guerin V."/>
            <person name="De Rauw K."/>
            <person name="Pierard D."/>
            <person name="Saulmont M."/>
            <person name="Hayashi T."/>
            <person name="Mainil J.G."/>
            <person name="Thiry D."/>
        </authorList>
    </citation>
    <scope>NUCLEOTIDE SEQUENCE [LARGE SCALE GENOMIC DNA]</scope>
    <source>
        <strain evidence="2">EH3306</strain>
        <strain evidence="1 3">EH3307</strain>
    </source>
</reference>
<dbReference type="Proteomes" id="UP000517067">
    <property type="component" value="Unassembled WGS sequence"/>
</dbReference>
<dbReference type="InterPro" id="IPR053734">
    <property type="entry name" value="Phage_Head-Tail_Connect_sf"/>
</dbReference>
<proteinExistence type="predicted"/>
<dbReference type="Proteomes" id="UP000540485">
    <property type="component" value="Unassembled WGS sequence"/>
</dbReference>
<protein>
    <submittedName>
        <fullName evidence="2">Phage tail protein</fullName>
    </submittedName>
</protein>
<accession>A0A853EBL0</accession>
<dbReference type="EMBL" id="JABUPJ010000161">
    <property type="protein sequence ID" value="NYQ42288.1"/>
    <property type="molecule type" value="Genomic_DNA"/>
</dbReference>
<feature type="non-terminal residue" evidence="2">
    <location>
        <position position="56"/>
    </location>
</feature>
<name>A0A853EBL0_ECOLX</name>
<dbReference type="EMBL" id="JABUPU010000148">
    <property type="protein sequence ID" value="NYP88824.1"/>
    <property type="molecule type" value="Genomic_DNA"/>
</dbReference>
<evidence type="ECO:0000313" key="1">
    <source>
        <dbReference type="EMBL" id="NYP88824.1"/>
    </source>
</evidence>
<dbReference type="AlphaFoldDB" id="A0A853EBL0"/>
<evidence type="ECO:0000313" key="2">
    <source>
        <dbReference type="EMBL" id="NYQ42288.1"/>
    </source>
</evidence>
<dbReference type="SUPFAM" id="SSF69279">
    <property type="entry name" value="Phage tail proteins"/>
    <property type="match status" value="1"/>
</dbReference>
<evidence type="ECO:0000313" key="3">
    <source>
        <dbReference type="Proteomes" id="UP000517067"/>
    </source>
</evidence>
<organism evidence="2">
    <name type="scientific">Escherichia coli</name>
    <dbReference type="NCBI Taxonomy" id="562"/>
    <lineage>
        <taxon>Bacteria</taxon>
        <taxon>Pseudomonadati</taxon>
        <taxon>Pseudomonadota</taxon>
        <taxon>Gammaproteobacteria</taxon>
        <taxon>Enterobacterales</taxon>
        <taxon>Enterobacteriaceae</taxon>
        <taxon>Escherichia</taxon>
    </lineage>
</organism>
<comment type="caution">
    <text evidence="2">The sequence shown here is derived from an EMBL/GenBank/DDBJ whole genome shotgun (WGS) entry which is preliminary data.</text>
</comment>
<dbReference type="RefSeq" id="WP_074467274.1">
    <property type="nucleotide sequence ID" value="NZ_JABUOY010000168.1"/>
</dbReference>